<dbReference type="Gene3D" id="3.90.1720.10">
    <property type="entry name" value="endopeptidase domain like (from Nostoc punctiforme)"/>
    <property type="match status" value="1"/>
</dbReference>
<dbReference type="AlphaFoldDB" id="A0AAF1BYD7"/>
<reference evidence="6" key="2">
    <citation type="submission" date="2023-10" db="EMBL/GenBank/DDBJ databases">
        <authorList>
            <person name="Choi B."/>
        </authorList>
    </citation>
    <scope>NUCLEOTIDE SEQUENCE</scope>
    <source>
        <strain evidence="6">UMB0763</strain>
    </source>
</reference>
<feature type="domain" description="NlpC/P60" evidence="5">
    <location>
        <begin position="181"/>
        <end position="295"/>
    </location>
</feature>
<dbReference type="Proteomes" id="UP000234560">
    <property type="component" value="Chromosome"/>
</dbReference>
<proteinExistence type="inferred from homology"/>
<keyword evidence="4" id="KW-0788">Thiol protease</keyword>
<evidence type="ECO:0000256" key="3">
    <source>
        <dbReference type="ARBA" id="ARBA00022801"/>
    </source>
</evidence>
<evidence type="ECO:0000259" key="5">
    <source>
        <dbReference type="PROSITE" id="PS51935"/>
    </source>
</evidence>
<name>A0AAF1BYD7_9CORY</name>
<evidence type="ECO:0000313" key="7">
    <source>
        <dbReference type="Proteomes" id="UP000234560"/>
    </source>
</evidence>
<keyword evidence="2" id="KW-0645">Protease</keyword>
<keyword evidence="3" id="KW-0378">Hydrolase</keyword>
<dbReference type="PANTHER" id="PTHR47359:SF3">
    <property type="entry name" value="NLP_P60 DOMAIN-CONTAINING PROTEIN-RELATED"/>
    <property type="match status" value="1"/>
</dbReference>
<dbReference type="InterPro" id="IPR000064">
    <property type="entry name" value="NLP_P60_dom"/>
</dbReference>
<dbReference type="PANTHER" id="PTHR47359">
    <property type="entry name" value="PEPTIDOGLYCAN DL-ENDOPEPTIDASE CWLO"/>
    <property type="match status" value="1"/>
</dbReference>
<accession>A0AAF1BYD7</accession>
<evidence type="ECO:0000256" key="4">
    <source>
        <dbReference type="ARBA" id="ARBA00022807"/>
    </source>
</evidence>
<evidence type="ECO:0000256" key="1">
    <source>
        <dbReference type="ARBA" id="ARBA00007074"/>
    </source>
</evidence>
<dbReference type="SUPFAM" id="SSF54001">
    <property type="entry name" value="Cysteine proteinases"/>
    <property type="match status" value="1"/>
</dbReference>
<dbReference type="PROSITE" id="PS51935">
    <property type="entry name" value="NLPC_P60"/>
    <property type="match status" value="1"/>
</dbReference>
<organism evidence="6 7">
    <name type="scientific">Corynebacterium pyruviciproducens</name>
    <dbReference type="NCBI Taxonomy" id="598660"/>
    <lineage>
        <taxon>Bacteria</taxon>
        <taxon>Bacillati</taxon>
        <taxon>Actinomycetota</taxon>
        <taxon>Actinomycetes</taxon>
        <taxon>Mycobacteriales</taxon>
        <taxon>Corynebacteriaceae</taxon>
        <taxon>Corynebacterium</taxon>
    </lineage>
</organism>
<gene>
    <name evidence="6" type="ORF">CYJ47_09460</name>
</gene>
<dbReference type="GO" id="GO:0008234">
    <property type="term" value="F:cysteine-type peptidase activity"/>
    <property type="evidence" value="ECO:0007669"/>
    <property type="project" value="UniProtKB-KW"/>
</dbReference>
<dbReference type="InterPro" id="IPR038765">
    <property type="entry name" value="Papain-like_cys_pep_sf"/>
</dbReference>
<dbReference type="GO" id="GO:0006508">
    <property type="term" value="P:proteolysis"/>
    <property type="evidence" value="ECO:0007669"/>
    <property type="project" value="UniProtKB-KW"/>
</dbReference>
<reference evidence="6" key="1">
    <citation type="submission" date="2017-12" db="EMBL/GenBank/DDBJ databases">
        <authorList>
            <person name="Thomas-White K."/>
            <person name="Wolfe A.J."/>
        </authorList>
    </citation>
    <scope>NUCLEOTIDE SEQUENCE</scope>
    <source>
        <strain evidence="6">UMB0763</strain>
    </source>
</reference>
<dbReference type="KEGG" id="cpyr:CYJ47_09460"/>
<protein>
    <submittedName>
        <fullName evidence="6">C40 family peptidase</fullName>
    </submittedName>
</protein>
<sequence length="295" mass="29842">MIAETAQKVLSLAPPQNMLAGAGAAPDLAAAPALASIFGADPGPLLRIGAVVAKDVGTIGAAVKLAAPILARAVGDFVKLARDFLAEAARLIVQAVIPNPATSATALAQLAALPGKYVSLALARAAQLEKELEPATQMLHTVGTTPISFPGAAGHDSASAVAPASGATVQATMDMSSSTASDKALQAVERAKSQLGTPYAWGGQAPGRGFDCSGLVQWAYRQAGVELPRTAAAMAVGASVPQSDLRPGDLAVWSGHVAMYVGDGKMIEAGNPVQINPVRTSNLGMQFKGFFRPTG</sequence>
<dbReference type="InterPro" id="IPR051794">
    <property type="entry name" value="PG_Endopeptidase_C40"/>
</dbReference>
<evidence type="ECO:0000313" key="6">
    <source>
        <dbReference type="EMBL" id="WOT01490.1"/>
    </source>
</evidence>
<dbReference type="RefSeq" id="WP_101677827.1">
    <property type="nucleotide sequence ID" value="NZ_CAMIHY010000028.1"/>
</dbReference>
<dbReference type="Pfam" id="PF00877">
    <property type="entry name" value="NLPC_P60"/>
    <property type="match status" value="1"/>
</dbReference>
<evidence type="ECO:0000256" key="2">
    <source>
        <dbReference type="ARBA" id="ARBA00022670"/>
    </source>
</evidence>
<comment type="similarity">
    <text evidence="1">Belongs to the peptidase C40 family.</text>
</comment>
<dbReference type="EMBL" id="CP136958">
    <property type="protein sequence ID" value="WOT01490.1"/>
    <property type="molecule type" value="Genomic_DNA"/>
</dbReference>